<dbReference type="GO" id="GO:0004252">
    <property type="term" value="F:serine-type endopeptidase activity"/>
    <property type="evidence" value="ECO:0007669"/>
    <property type="project" value="InterPro"/>
</dbReference>
<feature type="transmembrane region" description="Helical" evidence="5">
    <location>
        <begin position="412"/>
        <end position="433"/>
    </location>
</feature>
<dbReference type="Pfam" id="PF01694">
    <property type="entry name" value="Rhomboid"/>
    <property type="match status" value="1"/>
</dbReference>
<dbReference type="Proteomes" id="UP000078348">
    <property type="component" value="Unassembled WGS sequence"/>
</dbReference>
<feature type="transmembrane region" description="Helical" evidence="5">
    <location>
        <begin position="274"/>
        <end position="293"/>
    </location>
</feature>
<feature type="transmembrane region" description="Helical" evidence="5">
    <location>
        <begin position="161"/>
        <end position="182"/>
    </location>
</feature>
<feature type="transmembrane region" description="Helical" evidence="5">
    <location>
        <begin position="469"/>
        <end position="494"/>
    </location>
</feature>
<proteinExistence type="predicted"/>
<evidence type="ECO:0000256" key="1">
    <source>
        <dbReference type="ARBA" id="ARBA00004141"/>
    </source>
</evidence>
<evidence type="ECO:0000256" key="3">
    <source>
        <dbReference type="ARBA" id="ARBA00022989"/>
    </source>
</evidence>
<name>A0A196SKF2_BLAHN</name>
<dbReference type="SUPFAM" id="SSF144091">
    <property type="entry name" value="Rhomboid-like"/>
    <property type="match status" value="1"/>
</dbReference>
<dbReference type="PANTHER" id="PTHR43731">
    <property type="entry name" value="RHOMBOID PROTEASE"/>
    <property type="match status" value="1"/>
</dbReference>
<dbReference type="EMBL" id="LXWW01000067">
    <property type="protein sequence ID" value="OAO16667.1"/>
    <property type="molecule type" value="Genomic_DNA"/>
</dbReference>
<dbReference type="OrthoDB" id="10257275at2759"/>
<reference evidence="7 8" key="1">
    <citation type="submission" date="2016-05" db="EMBL/GenBank/DDBJ databases">
        <title>Nuclear genome of Blastocystis sp. subtype 1 NandII.</title>
        <authorList>
            <person name="Gentekaki E."/>
            <person name="Curtis B."/>
            <person name="Stairs C."/>
            <person name="Eme L."/>
            <person name="Herman E."/>
            <person name="Klimes V."/>
            <person name="Arias M.C."/>
            <person name="Elias M."/>
            <person name="Hilliou F."/>
            <person name="Klute M."/>
            <person name="Malik S.-B."/>
            <person name="Pightling A."/>
            <person name="Rachubinski R."/>
            <person name="Salas D."/>
            <person name="Schlacht A."/>
            <person name="Suga H."/>
            <person name="Archibald J."/>
            <person name="Ball S.G."/>
            <person name="Clark G."/>
            <person name="Dacks J."/>
            <person name="Van Der Giezen M."/>
            <person name="Tsaousis A."/>
            <person name="Roger A."/>
        </authorList>
    </citation>
    <scope>NUCLEOTIDE SEQUENCE [LARGE SCALE GENOMIC DNA]</scope>
    <source>
        <strain evidence="8">ATCC 50177 / NandII</strain>
    </source>
</reference>
<keyword evidence="3 5" id="KW-1133">Transmembrane helix</keyword>
<keyword evidence="4 5" id="KW-0472">Membrane</keyword>
<dbReference type="PANTHER" id="PTHR43731:SF32">
    <property type="entry name" value="PEPTIDASE S54 RHOMBOID DOMAIN-CONTAINING PROTEIN-RELATED"/>
    <property type="match status" value="1"/>
</dbReference>
<dbReference type="AlphaFoldDB" id="A0A196SKF2"/>
<feature type="transmembrane region" description="Helical" evidence="5">
    <location>
        <begin position="439"/>
        <end position="457"/>
    </location>
</feature>
<dbReference type="InterPro" id="IPR035952">
    <property type="entry name" value="Rhomboid-like_sf"/>
</dbReference>
<evidence type="ECO:0000256" key="2">
    <source>
        <dbReference type="ARBA" id="ARBA00022692"/>
    </source>
</evidence>
<evidence type="ECO:0000313" key="7">
    <source>
        <dbReference type="EMBL" id="OAO16667.1"/>
    </source>
</evidence>
<accession>A0A196SKF2</accession>
<dbReference type="InterPro" id="IPR050925">
    <property type="entry name" value="Rhomboid_protease_S54"/>
</dbReference>
<gene>
    <name evidence="7" type="ORF">AV274_1608</name>
</gene>
<comment type="subcellular location">
    <subcellularLocation>
        <location evidence="1">Membrane</location>
        <topology evidence="1">Multi-pass membrane protein</topology>
    </subcellularLocation>
</comment>
<feature type="transmembrane region" description="Helical" evidence="5">
    <location>
        <begin position="240"/>
        <end position="262"/>
    </location>
</feature>
<keyword evidence="8" id="KW-1185">Reference proteome</keyword>
<dbReference type="GO" id="GO:0016020">
    <property type="term" value="C:membrane"/>
    <property type="evidence" value="ECO:0007669"/>
    <property type="project" value="UniProtKB-SubCell"/>
</dbReference>
<dbReference type="InterPro" id="IPR022764">
    <property type="entry name" value="Peptidase_S54_rhomboid_dom"/>
</dbReference>
<evidence type="ECO:0000256" key="5">
    <source>
        <dbReference type="SAM" id="Phobius"/>
    </source>
</evidence>
<protein>
    <submittedName>
        <fullName evidence="7">RHOMBOID-like protein</fullName>
    </submittedName>
</protein>
<evidence type="ECO:0000256" key="4">
    <source>
        <dbReference type="ARBA" id="ARBA00023136"/>
    </source>
</evidence>
<feature type="domain" description="Peptidase S54 rhomboid" evidence="6">
    <location>
        <begin position="200"/>
        <end position="354"/>
    </location>
</feature>
<keyword evidence="2 5" id="KW-0812">Transmembrane</keyword>
<sequence length="586" mass="65950">MIVVRPLCFLFVGSVLIFALAASIKQWYTPRLVVKNCADPKWNGIYYNTAVTGASSKGKGSGTAADGVWVYTKMSVNTNENAGSALYDRGRWKQTNQRFYWNGKDKAYYVKQDGKNVFLKDREMLESKASHVKGCALKERVLLPFYHPVLSAKSPSSYIRVFPVTSLLTVVLCVIWFVIWNYKVDATEYASSYNSVVNEGEVWRILSSSFSHESILHIAMNVNSLLSLSFLETRLGSIPYLYMSLWFAVASQALLMVLTGLADRWLRADLKKRWGLGYSCVLFAWMSFCAFASPQESMRLFGLRIPSVVVAIPNTSLEARISLYPFAVLLLTKLLIPNSSFLGHLCGLLVGLLTLPLQRVLTAVDYCTLAELGYCWYALWRLRRKQEAPAGLGTGDRIGHMVNSDTNVKYTIVHNISFILLFASGIVFVVVGVSHFSFFTARFDLVFLGAATLWLCWHIKRYSREGSVAGLLTMHLVSCGVVVLQSVFSIVHVYTSEKSIYWFVKTVLSSSSRHSELVLNESALITALCAMLCVLDMMKSLELSFMPWFRSTVHFLLESNRPKSKYILNGFIFVNKSKRYEAVNTV</sequence>
<organism evidence="7 8">
    <name type="scientific">Blastocystis sp. subtype 1 (strain ATCC 50177 / NandII)</name>
    <dbReference type="NCBI Taxonomy" id="478820"/>
    <lineage>
        <taxon>Eukaryota</taxon>
        <taxon>Sar</taxon>
        <taxon>Stramenopiles</taxon>
        <taxon>Bigyra</taxon>
        <taxon>Opalozoa</taxon>
        <taxon>Opalinata</taxon>
        <taxon>Blastocystidae</taxon>
        <taxon>Blastocystis</taxon>
    </lineage>
</organism>
<dbReference type="Gene3D" id="1.20.1540.10">
    <property type="entry name" value="Rhomboid-like"/>
    <property type="match status" value="1"/>
</dbReference>
<evidence type="ECO:0000313" key="8">
    <source>
        <dbReference type="Proteomes" id="UP000078348"/>
    </source>
</evidence>
<evidence type="ECO:0000259" key="6">
    <source>
        <dbReference type="Pfam" id="PF01694"/>
    </source>
</evidence>
<comment type="caution">
    <text evidence="7">The sequence shown here is derived from an EMBL/GenBank/DDBJ whole genome shotgun (WGS) entry which is preliminary data.</text>
</comment>
<dbReference type="STRING" id="478820.A0A196SKF2"/>